<dbReference type="KEGG" id="led:BBK82_35500"/>
<dbReference type="AlphaFoldDB" id="A0A1B2HRZ3"/>
<gene>
    <name evidence="1" type="ORF">BBK82_35500</name>
</gene>
<dbReference type="Gene3D" id="1.25.40.10">
    <property type="entry name" value="Tetratricopeptide repeat domain"/>
    <property type="match status" value="1"/>
</dbReference>
<dbReference type="STRING" id="1586287.BBK82_35500"/>
<protein>
    <recommendedName>
        <fullName evidence="3">Transcriptional regulator</fullName>
    </recommendedName>
</protein>
<organism evidence="1 2">
    <name type="scientific">Lentzea guizhouensis</name>
    <dbReference type="NCBI Taxonomy" id="1586287"/>
    <lineage>
        <taxon>Bacteria</taxon>
        <taxon>Bacillati</taxon>
        <taxon>Actinomycetota</taxon>
        <taxon>Actinomycetes</taxon>
        <taxon>Pseudonocardiales</taxon>
        <taxon>Pseudonocardiaceae</taxon>
        <taxon>Lentzea</taxon>
    </lineage>
</organism>
<accession>A0A1B2HRZ3</accession>
<evidence type="ECO:0000313" key="1">
    <source>
        <dbReference type="EMBL" id="ANZ40526.1"/>
    </source>
</evidence>
<dbReference type="RefSeq" id="WP_065918864.1">
    <property type="nucleotide sequence ID" value="NZ_CP016793.1"/>
</dbReference>
<sequence length="325" mass="34903">MAIPDSSPGADRAPRTIGLPDVETLEADTDALRLMDYRQGGDACLGAVRSRIEDGRLMLDASAAEHVRRRLHAALGDLHNLAGWICFDVGLAGKARVHFARALVLAGWGRHSGLVANICYRLGRVCLHHESLDEALDYFELGMIAAAGPGDELAASILSMNSAWTHAKKGDEDRALAELERGQAQFAAADHTDVPTWARFFTGTDRSAVIGAVHTDLAHTAGLRHTRTAIPLLTEAVDDYGDDMARSRAFSLILLSMNHLLAGDLDHGVAVGFRALASAEALASARVRDRIRPLGKQAEHHHSHAGARELAARIAVYAGTPLRPH</sequence>
<dbReference type="EMBL" id="CP016793">
    <property type="protein sequence ID" value="ANZ40526.1"/>
    <property type="molecule type" value="Genomic_DNA"/>
</dbReference>
<proteinExistence type="predicted"/>
<dbReference type="Proteomes" id="UP000093053">
    <property type="component" value="Chromosome"/>
</dbReference>
<dbReference type="InterPro" id="IPR011990">
    <property type="entry name" value="TPR-like_helical_dom_sf"/>
</dbReference>
<dbReference type="OrthoDB" id="3213425at2"/>
<name>A0A1B2HRZ3_9PSEU</name>
<dbReference type="SUPFAM" id="SSF48452">
    <property type="entry name" value="TPR-like"/>
    <property type="match status" value="1"/>
</dbReference>
<reference evidence="1 2" key="1">
    <citation type="submission" date="2016-07" db="EMBL/GenBank/DDBJ databases">
        <title>Complete genome sequence of the Lentzea guizhouensis DHS C013.</title>
        <authorList>
            <person name="Cao C."/>
        </authorList>
    </citation>
    <scope>NUCLEOTIDE SEQUENCE [LARGE SCALE GENOMIC DNA]</scope>
    <source>
        <strain evidence="1 2">DHS C013</strain>
    </source>
</reference>
<evidence type="ECO:0000313" key="2">
    <source>
        <dbReference type="Proteomes" id="UP000093053"/>
    </source>
</evidence>
<evidence type="ECO:0008006" key="3">
    <source>
        <dbReference type="Google" id="ProtNLM"/>
    </source>
</evidence>
<keyword evidence="2" id="KW-1185">Reference proteome</keyword>